<dbReference type="AlphaFoldDB" id="A0A8S1C2T4"/>
<protein>
    <recommendedName>
        <fullName evidence="10">Cyclin N-terminal domain-containing protein</fullName>
    </recommendedName>
</protein>
<dbReference type="SUPFAM" id="SSF47954">
    <property type="entry name" value="Cyclin-like"/>
    <property type="match status" value="2"/>
</dbReference>
<sequence length="475" mass="53125">MPVRMTRRRTAQTFDVKNAENALPNNVVRKAAPVQHLRSTLAPIGNRQTAQLVTVGKQDHAAKEKPVLAKPKLNGPTGRLTGKPAEQKTNVRDKQVPLTAGTTKPGVIRRIANIVSAPNAQQGKPKVSVVASKPQAAVKPAVRPKPAAPVAAKPKEQLDKVEALANKPVLSNFSQEEIAKLEILDNADYKDAQNVVYYVKDIYSYMRQIEAVYGIPEAYIKQCKFMTNLMRATVVDWLVGVHRQFKLLSETLYLTVSIFDRYMATAVATPKAQLQLVGVTSLLIASKFEEIMCPTVGDCVYVTDNTYTKKQVVEMESKILAALSFNIGRPLPLQFLRRFTMVADATFEDHCTAKYFMELQLVRHEMCHVRPSLQAAAAMCLSLFVNVDQDVYDEYSQVDKSPSDTLKRLWSPALHYFSEFSFAEVEEAVKQLALVVLKGHSSNLQNVRKKYSSKNLSETSNFVEGRLNRIEKIRE</sequence>
<feature type="domain" description="Cyclin-like" evidence="6">
    <location>
        <begin position="236"/>
        <end position="321"/>
    </location>
</feature>
<feature type="domain" description="Cyclin-like" evidence="6">
    <location>
        <begin position="334"/>
        <end position="434"/>
    </location>
</feature>
<dbReference type="PROSITE" id="PS00292">
    <property type="entry name" value="CYCLINS"/>
    <property type="match status" value="1"/>
</dbReference>
<keyword evidence="2 4" id="KW-0195">Cyclin</keyword>
<evidence type="ECO:0000259" key="7">
    <source>
        <dbReference type="SMART" id="SM01332"/>
    </source>
</evidence>
<dbReference type="InterPro" id="IPR036915">
    <property type="entry name" value="Cyclin-like_sf"/>
</dbReference>
<dbReference type="InterPro" id="IPR004367">
    <property type="entry name" value="Cyclin_C-dom"/>
</dbReference>
<evidence type="ECO:0000256" key="3">
    <source>
        <dbReference type="ARBA" id="ARBA00023306"/>
    </source>
</evidence>
<dbReference type="PIRSF" id="PIRSF001771">
    <property type="entry name" value="Cyclin_A_B_D_E"/>
    <property type="match status" value="1"/>
</dbReference>
<dbReference type="Proteomes" id="UP000494165">
    <property type="component" value="Unassembled WGS sequence"/>
</dbReference>
<dbReference type="EMBL" id="CADEPI010000012">
    <property type="protein sequence ID" value="CAB3363563.1"/>
    <property type="molecule type" value="Genomic_DNA"/>
</dbReference>
<evidence type="ECO:0000256" key="4">
    <source>
        <dbReference type="RuleBase" id="RU000383"/>
    </source>
</evidence>
<comment type="similarity">
    <text evidence="4">Belongs to the cyclin family.</text>
</comment>
<reference evidence="8 9" key="1">
    <citation type="submission" date="2020-04" db="EMBL/GenBank/DDBJ databases">
        <authorList>
            <person name="Alioto T."/>
            <person name="Alioto T."/>
            <person name="Gomez Garrido J."/>
        </authorList>
    </citation>
    <scope>NUCLEOTIDE SEQUENCE [LARGE SCALE GENOMIC DNA]</scope>
</reference>
<evidence type="ECO:0000256" key="1">
    <source>
        <dbReference type="ARBA" id="ARBA00022618"/>
    </source>
</evidence>
<evidence type="ECO:0000256" key="2">
    <source>
        <dbReference type="ARBA" id="ARBA00023127"/>
    </source>
</evidence>
<dbReference type="GO" id="GO:0044772">
    <property type="term" value="P:mitotic cell cycle phase transition"/>
    <property type="evidence" value="ECO:0007669"/>
    <property type="project" value="InterPro"/>
</dbReference>
<dbReference type="InterPro" id="IPR048258">
    <property type="entry name" value="Cyclins_cyclin-box"/>
</dbReference>
<dbReference type="InterPro" id="IPR006671">
    <property type="entry name" value="Cyclin_N"/>
</dbReference>
<accession>A0A8S1C2T4</accession>
<dbReference type="InterPro" id="IPR039361">
    <property type="entry name" value="Cyclin"/>
</dbReference>
<dbReference type="SMART" id="SM00385">
    <property type="entry name" value="CYCLIN"/>
    <property type="match status" value="2"/>
</dbReference>
<dbReference type="Pfam" id="PF00134">
    <property type="entry name" value="Cyclin_N"/>
    <property type="match status" value="1"/>
</dbReference>
<feature type="region of interest" description="Disordered" evidence="5">
    <location>
        <begin position="69"/>
        <end position="91"/>
    </location>
</feature>
<dbReference type="GO" id="GO:0051301">
    <property type="term" value="P:cell division"/>
    <property type="evidence" value="ECO:0007669"/>
    <property type="project" value="UniProtKB-KW"/>
</dbReference>
<evidence type="ECO:0000313" key="8">
    <source>
        <dbReference type="EMBL" id="CAB3363563.1"/>
    </source>
</evidence>
<dbReference type="GO" id="GO:0005634">
    <property type="term" value="C:nucleus"/>
    <property type="evidence" value="ECO:0007669"/>
    <property type="project" value="UniProtKB-ARBA"/>
</dbReference>
<comment type="caution">
    <text evidence="8">The sequence shown here is derived from an EMBL/GenBank/DDBJ whole genome shotgun (WGS) entry which is preliminary data.</text>
</comment>
<keyword evidence="3" id="KW-0131">Cell cycle</keyword>
<proteinExistence type="inferred from homology"/>
<gene>
    <name evidence="8" type="ORF">CLODIP_2_CD02171</name>
</gene>
<name>A0A8S1C2T4_9INSE</name>
<dbReference type="InterPro" id="IPR046965">
    <property type="entry name" value="Cyclin_A/B-like"/>
</dbReference>
<feature type="domain" description="Cyclin C-terminal" evidence="7">
    <location>
        <begin position="330"/>
        <end position="465"/>
    </location>
</feature>
<dbReference type="OrthoDB" id="5590282at2759"/>
<keyword evidence="1" id="KW-0132">Cell division</keyword>
<dbReference type="Gene3D" id="1.10.472.10">
    <property type="entry name" value="Cyclin-like"/>
    <property type="match status" value="2"/>
</dbReference>
<dbReference type="InterPro" id="IPR013763">
    <property type="entry name" value="Cyclin-like_dom"/>
</dbReference>
<evidence type="ECO:0000313" key="9">
    <source>
        <dbReference type="Proteomes" id="UP000494165"/>
    </source>
</evidence>
<dbReference type="CDD" id="cd20507">
    <property type="entry name" value="CYCLIN_CCNB1-like_rpt1"/>
    <property type="match status" value="1"/>
</dbReference>
<dbReference type="Pfam" id="PF02984">
    <property type="entry name" value="Cyclin_C"/>
    <property type="match status" value="1"/>
</dbReference>
<evidence type="ECO:0000259" key="6">
    <source>
        <dbReference type="SMART" id="SM00385"/>
    </source>
</evidence>
<evidence type="ECO:0000256" key="5">
    <source>
        <dbReference type="SAM" id="MobiDB-lite"/>
    </source>
</evidence>
<dbReference type="PANTHER" id="PTHR10177">
    <property type="entry name" value="CYCLINS"/>
    <property type="match status" value="1"/>
</dbReference>
<keyword evidence="9" id="KW-1185">Reference proteome</keyword>
<evidence type="ECO:0008006" key="10">
    <source>
        <dbReference type="Google" id="ProtNLM"/>
    </source>
</evidence>
<dbReference type="FunFam" id="1.10.472.10:FF:000001">
    <property type="entry name" value="G2/mitotic-specific cyclin"/>
    <property type="match status" value="1"/>
</dbReference>
<dbReference type="GO" id="GO:0016538">
    <property type="term" value="F:cyclin-dependent protein serine/threonine kinase regulator activity"/>
    <property type="evidence" value="ECO:0007669"/>
    <property type="project" value="InterPro"/>
</dbReference>
<dbReference type="SMART" id="SM01332">
    <property type="entry name" value="Cyclin_C"/>
    <property type="match status" value="1"/>
</dbReference>
<organism evidence="8 9">
    <name type="scientific">Cloeon dipterum</name>
    <dbReference type="NCBI Taxonomy" id="197152"/>
    <lineage>
        <taxon>Eukaryota</taxon>
        <taxon>Metazoa</taxon>
        <taxon>Ecdysozoa</taxon>
        <taxon>Arthropoda</taxon>
        <taxon>Hexapoda</taxon>
        <taxon>Insecta</taxon>
        <taxon>Pterygota</taxon>
        <taxon>Palaeoptera</taxon>
        <taxon>Ephemeroptera</taxon>
        <taxon>Pisciforma</taxon>
        <taxon>Baetidae</taxon>
        <taxon>Cloeon</taxon>
    </lineage>
</organism>